<gene>
    <name evidence="1" type="ORF">TTHERM_00561390</name>
</gene>
<reference evidence="2" key="1">
    <citation type="journal article" date="2006" name="PLoS Biol.">
        <title>Macronuclear genome sequence of the ciliate Tetrahymena thermophila, a model eukaryote.</title>
        <authorList>
            <person name="Eisen J.A."/>
            <person name="Coyne R.S."/>
            <person name="Wu M."/>
            <person name="Wu D."/>
            <person name="Thiagarajan M."/>
            <person name="Wortman J.R."/>
            <person name="Badger J.H."/>
            <person name="Ren Q."/>
            <person name="Amedeo P."/>
            <person name="Jones K.M."/>
            <person name="Tallon L.J."/>
            <person name="Delcher A.L."/>
            <person name="Salzberg S.L."/>
            <person name="Silva J.C."/>
            <person name="Haas B.J."/>
            <person name="Majoros W.H."/>
            <person name="Farzad M."/>
            <person name="Carlton J.M."/>
            <person name="Smith R.K. Jr."/>
            <person name="Garg J."/>
            <person name="Pearlman R.E."/>
            <person name="Karrer K.M."/>
            <person name="Sun L."/>
            <person name="Manning G."/>
            <person name="Elde N.C."/>
            <person name="Turkewitz A.P."/>
            <person name="Asai D.J."/>
            <person name="Wilkes D.E."/>
            <person name="Wang Y."/>
            <person name="Cai H."/>
            <person name="Collins K."/>
            <person name="Stewart B.A."/>
            <person name="Lee S.R."/>
            <person name="Wilamowska K."/>
            <person name="Weinberg Z."/>
            <person name="Ruzzo W.L."/>
            <person name="Wloga D."/>
            <person name="Gaertig J."/>
            <person name="Frankel J."/>
            <person name="Tsao C.-C."/>
            <person name="Gorovsky M.A."/>
            <person name="Keeling P.J."/>
            <person name="Waller R.F."/>
            <person name="Patron N.J."/>
            <person name="Cherry J.M."/>
            <person name="Stover N.A."/>
            <person name="Krieger C.J."/>
            <person name="del Toro C."/>
            <person name="Ryder H.F."/>
            <person name="Williamson S.C."/>
            <person name="Barbeau R.A."/>
            <person name="Hamilton E.P."/>
            <person name="Orias E."/>
        </authorList>
    </citation>
    <scope>NUCLEOTIDE SEQUENCE [LARGE SCALE GENOMIC DNA]</scope>
    <source>
        <strain evidence="2">SB210</strain>
    </source>
</reference>
<proteinExistence type="predicted"/>
<dbReference type="Proteomes" id="UP000009168">
    <property type="component" value="Unassembled WGS sequence"/>
</dbReference>
<evidence type="ECO:0000313" key="1">
    <source>
        <dbReference type="EMBL" id="EAR89948.3"/>
    </source>
</evidence>
<dbReference type="GeneID" id="7834906"/>
<accession>I7M0N8</accession>
<keyword evidence="2" id="KW-1185">Reference proteome</keyword>
<dbReference type="RefSeq" id="XP_001010193.3">
    <property type="nucleotide sequence ID" value="XM_001010193.3"/>
</dbReference>
<dbReference type="KEGG" id="tet:TTHERM_00561390"/>
<dbReference type="InParanoid" id="I7M0N8"/>
<organism evidence="1 2">
    <name type="scientific">Tetrahymena thermophila (strain SB210)</name>
    <dbReference type="NCBI Taxonomy" id="312017"/>
    <lineage>
        <taxon>Eukaryota</taxon>
        <taxon>Sar</taxon>
        <taxon>Alveolata</taxon>
        <taxon>Ciliophora</taxon>
        <taxon>Intramacronucleata</taxon>
        <taxon>Oligohymenophorea</taxon>
        <taxon>Hymenostomatida</taxon>
        <taxon>Tetrahymenina</taxon>
        <taxon>Tetrahymenidae</taxon>
        <taxon>Tetrahymena</taxon>
    </lineage>
</organism>
<dbReference type="AlphaFoldDB" id="I7M0N8"/>
<evidence type="ECO:0000313" key="2">
    <source>
        <dbReference type="Proteomes" id="UP000009168"/>
    </source>
</evidence>
<protein>
    <submittedName>
        <fullName evidence="1">Uncharacterized protein</fullName>
    </submittedName>
</protein>
<name>I7M0N8_TETTS</name>
<sequence length="72" mass="8232">MKAQNTFMQVVKEYFPQHLATKVPQIKRIDGKNVPNPQNKKTRVKSDKLGMVIKSDLENKAILPIVMNTNPK</sequence>
<dbReference type="EMBL" id="GG662808">
    <property type="protein sequence ID" value="EAR89948.3"/>
    <property type="molecule type" value="Genomic_DNA"/>
</dbReference>